<dbReference type="EMBL" id="MZMV01000024">
    <property type="protein sequence ID" value="OWV06563.1"/>
    <property type="molecule type" value="Genomic_DNA"/>
</dbReference>
<feature type="compositionally biased region" description="Basic residues" evidence="1">
    <location>
        <begin position="1"/>
        <end position="10"/>
    </location>
</feature>
<feature type="compositionally biased region" description="Low complexity" evidence="1">
    <location>
        <begin position="60"/>
        <end position="75"/>
    </location>
</feature>
<accession>A0A246RL02</accession>
<organism evidence="2 3">
    <name type="scientific">Micromonospora wenchangensis</name>
    <dbReference type="NCBI Taxonomy" id="1185415"/>
    <lineage>
        <taxon>Bacteria</taxon>
        <taxon>Bacillati</taxon>
        <taxon>Actinomycetota</taxon>
        <taxon>Actinomycetes</taxon>
        <taxon>Micromonosporales</taxon>
        <taxon>Micromonosporaceae</taxon>
        <taxon>Micromonospora</taxon>
    </lineage>
</organism>
<evidence type="ECO:0000256" key="1">
    <source>
        <dbReference type="SAM" id="MobiDB-lite"/>
    </source>
</evidence>
<name>A0A246RL02_9ACTN</name>
<proteinExistence type="predicted"/>
<gene>
    <name evidence="2" type="ORF">B5D80_16140</name>
</gene>
<comment type="caution">
    <text evidence="2">The sequence shown here is derived from an EMBL/GenBank/DDBJ whole genome shotgun (WGS) entry which is preliminary data.</text>
</comment>
<keyword evidence="3" id="KW-1185">Reference proteome</keyword>
<evidence type="ECO:0000313" key="2">
    <source>
        <dbReference type="EMBL" id="OWV06563.1"/>
    </source>
</evidence>
<evidence type="ECO:0000313" key="3">
    <source>
        <dbReference type="Proteomes" id="UP000197174"/>
    </source>
</evidence>
<reference evidence="2 3" key="1">
    <citation type="submission" date="2017-03" db="EMBL/GenBank/DDBJ databases">
        <title>Whole genome sequence of Micromonospora wenchangensis, isolated from mangrove soil.</title>
        <authorList>
            <person name="Yang H."/>
        </authorList>
    </citation>
    <scope>NUCLEOTIDE SEQUENCE [LARGE SCALE GENOMIC DNA]</scope>
    <source>
        <strain evidence="2 3">CCTCC AA 2012002</strain>
    </source>
</reference>
<dbReference type="AlphaFoldDB" id="A0A246RL02"/>
<sequence length="128" mass="13271">MVRRLRRRRAGPAAALRAAHPPPPRPVRTAPTRAVGGGRGGNPVPYRLVVPLTGGPPHPTGAAAAARGVPELPADGPVPPAGGRPGRRRPPRPRPPPARSHIPRESGIPLPDPARRARCPSAGDPSRP</sequence>
<feature type="region of interest" description="Disordered" evidence="1">
    <location>
        <begin position="1"/>
        <end position="128"/>
    </location>
</feature>
<protein>
    <submittedName>
        <fullName evidence="2">Uncharacterized protein</fullName>
    </submittedName>
</protein>
<dbReference type="Proteomes" id="UP000197174">
    <property type="component" value="Unassembled WGS sequence"/>
</dbReference>